<keyword evidence="8 9" id="KW-0539">Nucleus</keyword>
<dbReference type="RefSeq" id="XP_064855763.1">
    <property type="nucleotide sequence ID" value="XM_064999691.1"/>
</dbReference>
<evidence type="ECO:0000256" key="9">
    <source>
        <dbReference type="RuleBase" id="RU368032"/>
    </source>
</evidence>
<dbReference type="SMART" id="SM01395">
    <property type="entry name" value="Tbf5"/>
    <property type="match status" value="1"/>
</dbReference>
<evidence type="ECO:0000256" key="8">
    <source>
        <dbReference type="ARBA" id="ARBA00023242"/>
    </source>
</evidence>
<dbReference type="PANTHER" id="PTHR28580">
    <property type="entry name" value="GENERAL TRANSCRIPTION FACTOR IIH SUBUNIT 5"/>
    <property type="match status" value="1"/>
</dbReference>
<evidence type="ECO:0000256" key="7">
    <source>
        <dbReference type="ARBA" id="ARBA00023204"/>
    </source>
</evidence>
<dbReference type="PANTHER" id="PTHR28580:SF1">
    <property type="entry name" value="GENERAL TRANSCRIPTION FACTOR IIH SUBUNIT 5"/>
    <property type="match status" value="1"/>
</dbReference>
<dbReference type="SUPFAM" id="SSF142897">
    <property type="entry name" value="TFB5-like"/>
    <property type="match status" value="1"/>
</dbReference>
<keyword evidence="6 9" id="KW-0804">Transcription</keyword>
<comment type="similarity">
    <text evidence="2 9">Belongs to the TFB5 family.</text>
</comment>
<evidence type="ECO:0000313" key="11">
    <source>
        <dbReference type="Proteomes" id="UP001360560"/>
    </source>
</evidence>
<evidence type="ECO:0000256" key="5">
    <source>
        <dbReference type="ARBA" id="ARBA00023015"/>
    </source>
</evidence>
<dbReference type="Pfam" id="PF06331">
    <property type="entry name" value="Tfb5"/>
    <property type="match status" value="1"/>
</dbReference>
<gene>
    <name evidence="10" type="ORF">DASC09_061070</name>
</gene>
<proteinExistence type="inferred from homology"/>
<sequence>MVKAVGGYLIKCDPSIKSIIISIDAIVHDILIEDLDDSTLLINPGKVEYVKNELNMILESNFFDPLTEN</sequence>
<dbReference type="GO" id="GO:0000439">
    <property type="term" value="C:transcription factor TFIIH core complex"/>
    <property type="evidence" value="ECO:0007669"/>
    <property type="project" value="UniProtKB-UniRule"/>
</dbReference>
<evidence type="ECO:0000256" key="6">
    <source>
        <dbReference type="ARBA" id="ARBA00023163"/>
    </source>
</evidence>
<keyword evidence="4 9" id="KW-0227">DNA damage</keyword>
<evidence type="ECO:0000256" key="2">
    <source>
        <dbReference type="ARBA" id="ARBA00007470"/>
    </source>
</evidence>
<comment type="subcellular location">
    <subcellularLocation>
        <location evidence="1 9">Nucleus</location>
    </subcellularLocation>
</comment>
<organism evidence="10 11">
    <name type="scientific">Saccharomycopsis crataegensis</name>
    <dbReference type="NCBI Taxonomy" id="43959"/>
    <lineage>
        <taxon>Eukaryota</taxon>
        <taxon>Fungi</taxon>
        <taxon>Dikarya</taxon>
        <taxon>Ascomycota</taxon>
        <taxon>Saccharomycotina</taxon>
        <taxon>Saccharomycetes</taxon>
        <taxon>Saccharomycopsidaceae</taxon>
        <taxon>Saccharomycopsis</taxon>
    </lineage>
</organism>
<evidence type="ECO:0000256" key="1">
    <source>
        <dbReference type="ARBA" id="ARBA00004123"/>
    </source>
</evidence>
<reference evidence="10 11" key="1">
    <citation type="journal article" date="2023" name="Elife">
        <title>Identification of key yeast species and microbe-microbe interactions impacting larval growth of Drosophila in the wild.</title>
        <authorList>
            <person name="Mure A."/>
            <person name="Sugiura Y."/>
            <person name="Maeda R."/>
            <person name="Honda K."/>
            <person name="Sakurai N."/>
            <person name="Takahashi Y."/>
            <person name="Watada M."/>
            <person name="Katoh T."/>
            <person name="Gotoh A."/>
            <person name="Gotoh Y."/>
            <person name="Taniguchi I."/>
            <person name="Nakamura K."/>
            <person name="Hayashi T."/>
            <person name="Katayama T."/>
            <person name="Uemura T."/>
            <person name="Hattori Y."/>
        </authorList>
    </citation>
    <scope>NUCLEOTIDE SEQUENCE [LARGE SCALE GENOMIC DNA]</scope>
    <source>
        <strain evidence="10 11">SC-9</strain>
    </source>
</reference>
<dbReference type="Proteomes" id="UP001360560">
    <property type="component" value="Unassembled WGS sequence"/>
</dbReference>
<evidence type="ECO:0000313" key="10">
    <source>
        <dbReference type="EMBL" id="GMM38768.1"/>
    </source>
</evidence>
<comment type="function">
    <text evidence="9">In NER, TFIIH acts by opening DNA around the lesion to allow the excision of the damaged oligonucleotide and its replacement by a new DNA fragment. In transcription, TFIIH has an essential role in transcription initiation. When the pre-initiation complex (PIC) has been established, TFIIH is required for promoter opening and promoter escape.</text>
</comment>
<dbReference type="AlphaFoldDB" id="A0AAV5QV88"/>
<keyword evidence="5 9" id="KW-0805">Transcription regulation</keyword>
<dbReference type="InterPro" id="IPR035935">
    <property type="entry name" value="TFB5-like_sf"/>
</dbReference>
<keyword evidence="7 9" id="KW-0234">DNA repair</keyword>
<keyword evidence="11" id="KW-1185">Reference proteome</keyword>
<comment type="subunit">
    <text evidence="9">Component of the 7-subunit TFIIH core complex.</text>
</comment>
<dbReference type="GO" id="GO:0005675">
    <property type="term" value="C:transcription factor TFIIH holo complex"/>
    <property type="evidence" value="ECO:0007669"/>
    <property type="project" value="TreeGrafter"/>
</dbReference>
<accession>A0AAV5QV88</accession>
<name>A0AAV5QV88_9ASCO</name>
<dbReference type="InterPro" id="IPR009400">
    <property type="entry name" value="TFIIH_TTDA/Tfb5"/>
</dbReference>
<dbReference type="GO" id="GO:0006294">
    <property type="term" value="P:nucleotide-excision repair, preincision complex assembly"/>
    <property type="evidence" value="ECO:0007669"/>
    <property type="project" value="TreeGrafter"/>
</dbReference>
<comment type="caution">
    <text evidence="10">The sequence shown here is derived from an EMBL/GenBank/DDBJ whole genome shotgun (WGS) entry which is preliminary data.</text>
</comment>
<evidence type="ECO:0000256" key="3">
    <source>
        <dbReference type="ARBA" id="ARBA00021274"/>
    </source>
</evidence>
<dbReference type="GeneID" id="90076756"/>
<dbReference type="EMBL" id="BTFZ01000020">
    <property type="protein sequence ID" value="GMM38768.1"/>
    <property type="molecule type" value="Genomic_DNA"/>
</dbReference>
<dbReference type="GO" id="GO:0006367">
    <property type="term" value="P:transcription initiation at RNA polymerase II promoter"/>
    <property type="evidence" value="ECO:0007669"/>
    <property type="project" value="UniProtKB-UniRule"/>
</dbReference>
<protein>
    <recommendedName>
        <fullName evidence="3 9">General transcription and DNA repair factor IIH subunit TFB5</fullName>
    </recommendedName>
</protein>
<dbReference type="Gene3D" id="3.30.70.1220">
    <property type="entry name" value="TFB5-like"/>
    <property type="match status" value="1"/>
</dbReference>
<evidence type="ECO:0000256" key="4">
    <source>
        <dbReference type="ARBA" id="ARBA00022763"/>
    </source>
</evidence>